<protein>
    <recommendedName>
        <fullName evidence="1">Glycosyl transferase family 1 domain-containing protein</fullName>
    </recommendedName>
</protein>
<evidence type="ECO:0000313" key="30">
    <source>
        <dbReference type="Proteomes" id="UP000034547"/>
    </source>
</evidence>
<name>A0A0F8U5W9_METMZ</name>
<dbReference type="EMBL" id="JJPT01000114">
    <property type="protein sequence ID" value="KKG89669.1"/>
    <property type="molecule type" value="Genomic_DNA"/>
</dbReference>
<dbReference type="SUPFAM" id="SSF53756">
    <property type="entry name" value="UDP-Glycosyltransferase/glycogen phosphorylase"/>
    <property type="match status" value="1"/>
</dbReference>
<dbReference type="Proteomes" id="UP000034424">
    <property type="component" value="Unassembled WGS sequence"/>
</dbReference>
<dbReference type="Proteomes" id="UP000033814">
    <property type="component" value="Unassembled WGS sequence"/>
</dbReference>
<feature type="domain" description="Glycosyl transferase family 1" evidence="1">
    <location>
        <begin position="194"/>
        <end position="340"/>
    </location>
</feature>
<evidence type="ECO:0000313" key="37">
    <source>
        <dbReference type="Proteomes" id="UP000034925"/>
    </source>
</evidence>
<dbReference type="PANTHER" id="PTHR12526">
    <property type="entry name" value="GLYCOSYLTRANSFERASE"/>
    <property type="match status" value="1"/>
</dbReference>
<evidence type="ECO:0000313" key="26">
    <source>
        <dbReference type="Proteomes" id="UP000034040"/>
    </source>
</evidence>
<evidence type="ECO:0000313" key="12">
    <source>
        <dbReference type="EMBL" id="KKH72778.1"/>
    </source>
</evidence>
<dbReference type="Proteomes" id="UP000034872">
    <property type="component" value="Unassembled WGS sequence"/>
</dbReference>
<accession>A0A0F8U5W9</accession>
<dbReference type="Proteomes" id="UP000034842">
    <property type="component" value="Unassembled WGS sequence"/>
</dbReference>
<dbReference type="Proteomes" id="UP000034657">
    <property type="component" value="Unassembled WGS sequence"/>
</dbReference>
<dbReference type="RefSeq" id="WP_048041325.1">
    <property type="nucleotide sequence ID" value="NZ_AP019780.1"/>
</dbReference>
<evidence type="ECO:0000313" key="18">
    <source>
        <dbReference type="EMBL" id="KKH94339.1"/>
    </source>
</evidence>
<evidence type="ECO:0000313" key="13">
    <source>
        <dbReference type="EMBL" id="KKH75255.1"/>
    </source>
</evidence>
<dbReference type="EMBL" id="JJRA01000008">
    <property type="protein sequence ID" value="KKI06635.1"/>
    <property type="molecule type" value="Genomic_DNA"/>
</dbReference>
<evidence type="ECO:0000313" key="25">
    <source>
        <dbReference type="Proteomes" id="UP000034021"/>
    </source>
</evidence>
<dbReference type="EMBL" id="JJQV01000079">
    <property type="protein sequence ID" value="KKH83157.1"/>
    <property type="molecule type" value="Genomic_DNA"/>
</dbReference>
<dbReference type="Proteomes" id="UP000034758">
    <property type="component" value="Unassembled WGS sequence"/>
</dbReference>
<dbReference type="EMBL" id="JJQW01000091">
    <property type="protein sequence ID" value="KKH86641.1"/>
    <property type="molecule type" value="Genomic_DNA"/>
</dbReference>
<evidence type="ECO:0000313" key="8">
    <source>
        <dbReference type="EMBL" id="KKH56993.1"/>
    </source>
</evidence>
<dbReference type="EMBL" id="JJQR01000064">
    <property type="protein sequence ID" value="KKH76145.1"/>
    <property type="molecule type" value="Genomic_DNA"/>
</dbReference>
<dbReference type="Proteomes" id="UP000033933">
    <property type="component" value="Unassembled WGS sequence"/>
</dbReference>
<evidence type="ECO:0000313" key="9">
    <source>
        <dbReference type="EMBL" id="KKH59639.1"/>
    </source>
</evidence>
<dbReference type="EMBL" id="JJQG01000155">
    <property type="protein sequence ID" value="KKH34420.1"/>
    <property type="molecule type" value="Genomic_DNA"/>
</dbReference>
<evidence type="ECO:0000313" key="27">
    <source>
        <dbReference type="Proteomes" id="UP000034142"/>
    </source>
</evidence>
<dbReference type="EMBL" id="JJQQ01000001">
    <property type="protein sequence ID" value="KKH70338.1"/>
    <property type="molecule type" value="Genomic_DNA"/>
</dbReference>
<dbReference type="GO" id="GO:0016757">
    <property type="term" value="F:glycosyltransferase activity"/>
    <property type="evidence" value="ECO:0007669"/>
    <property type="project" value="InterPro"/>
</dbReference>
<dbReference type="Proteomes" id="UP000034937">
    <property type="component" value="Unassembled WGS sequence"/>
</dbReference>
<organism evidence="16 38">
    <name type="scientific">Methanosarcina mazei</name>
    <name type="common">Methanosarcina frisia</name>
    <dbReference type="NCBI Taxonomy" id="2209"/>
    <lineage>
        <taxon>Archaea</taxon>
        <taxon>Methanobacteriati</taxon>
        <taxon>Methanobacteriota</taxon>
        <taxon>Stenosarchaea group</taxon>
        <taxon>Methanomicrobia</taxon>
        <taxon>Methanosarcinales</taxon>
        <taxon>Methanosarcinaceae</taxon>
        <taxon>Methanosarcina</taxon>
    </lineage>
</organism>
<evidence type="ECO:0000313" key="24">
    <source>
        <dbReference type="Proteomes" id="UP000033933"/>
    </source>
</evidence>
<evidence type="ECO:0000313" key="15">
    <source>
        <dbReference type="EMBL" id="KKH83157.1"/>
    </source>
</evidence>
<dbReference type="Proteomes" id="UP000034021">
    <property type="component" value="Unassembled WGS sequence"/>
</dbReference>
<evidence type="ECO:0000313" key="33">
    <source>
        <dbReference type="Proteomes" id="UP000034692"/>
    </source>
</evidence>
<gene>
    <name evidence="2" type="ORF">DU31_00595</name>
    <name evidence="6" type="ORF">DU50_20375</name>
    <name evidence="5" type="ORF">DU54_02880</name>
    <name evidence="3" type="ORF">DU67_03920</name>
    <name evidence="4" type="ORF">DU69_07660</name>
    <name evidence="10" type="ORF">DU73_07745</name>
    <name evidence="9" type="ORF">DU75_20420</name>
    <name evidence="8" type="ORF">DU76_00750</name>
    <name evidence="12" type="ORF">DU77_03470</name>
    <name evidence="13" type="ORF">DU78_05960</name>
    <name evidence="17" type="ORF">DU79_09055</name>
    <name evidence="20" type="ORF">DU81_03210</name>
    <name evidence="15" type="ORF">DU82_02560</name>
    <name evidence="19" type="ORF">DU83_16480</name>
    <name evidence="18" type="ORF">DU84_01600</name>
    <name evidence="7" type="ORF">DU85_15135</name>
    <name evidence="14" type="ORF">DU86_00780</name>
    <name evidence="11" type="ORF">DU87_10610</name>
    <name evidence="16" type="ORF">DU88_17310</name>
</gene>
<dbReference type="Proteomes" id="UP000034547">
    <property type="component" value="Unassembled WGS sequence"/>
</dbReference>
<dbReference type="EMBL" id="JJQP01000192">
    <property type="protein sequence ID" value="KKH64480.1"/>
    <property type="molecule type" value="Genomic_DNA"/>
</dbReference>
<dbReference type="Proteomes" id="UP000033864">
    <property type="component" value="Unassembled WGS sequence"/>
</dbReference>
<dbReference type="EMBL" id="JJQM01000052">
    <property type="protein sequence ID" value="KKH56993.1"/>
    <property type="molecule type" value="Genomic_DNA"/>
</dbReference>
<evidence type="ECO:0000313" key="14">
    <source>
        <dbReference type="EMBL" id="KKH76145.1"/>
    </source>
</evidence>
<dbReference type="GeneID" id="66136418"/>
<evidence type="ECO:0000313" key="22">
    <source>
        <dbReference type="Proteomes" id="UP000033864"/>
    </source>
</evidence>
<evidence type="ECO:0000313" key="38">
    <source>
        <dbReference type="Proteomes" id="UP000034937"/>
    </source>
</evidence>
<reference evidence="21 22" key="1">
    <citation type="journal article" date="2015" name="ISME J.">
        <title>Genomic and phenotypic differentiation among Methanosarcina mazei populations from Columbia River sediment.</title>
        <authorList>
            <person name="Youngblut N.D."/>
            <person name="Wirth J.S."/>
            <person name="Henriksen J.R."/>
            <person name="Smith M."/>
            <person name="Simon H."/>
            <person name="Metcalf W.W."/>
            <person name="Whitaker R.J."/>
        </authorList>
    </citation>
    <scope>NUCLEOTIDE SEQUENCE [LARGE SCALE GENOMIC DNA]</scope>
    <source>
        <strain evidence="5 34">1.H.A.1A.1</strain>
        <strain evidence="6 25">1.H.A.1A.3</strain>
        <strain evidence="7 22">1.H.A.1A.6</strain>
        <strain evidence="8 28">1.H.A.2.3</strain>
        <strain evidence="9 33">1.H.A.2.7</strain>
        <strain evidence="10">1.H.A.2.8</strain>
        <strain evidence="11 24">1.H.M.0.1</strain>
        <strain evidence="14 37">1.H.M.1A.1</strain>
        <strain evidence="12 26">1.H.M.1A.2</strain>
        <strain evidence="13 35">1.H.M.1A.3</strain>
        <strain evidence="15 21">1.H.M.2.2</strain>
        <strain evidence="16 38">1.H.M.2.3</strain>
        <strain evidence="17 32">1.H.M.2.4</strain>
        <strain evidence="18 36">1.H.T.2.1</strain>
        <strain evidence="20 23">1.H.T.2.3</strain>
        <strain evidence="19 30">1.H.T.2.5</strain>
        <strain evidence="2 27">2.F.A.2.3</strain>
        <strain evidence="3 29">3.F.T.2.1</strain>
        <strain evidence="4 31">3.H.M.1A.1</strain>
    </source>
</reference>
<evidence type="ECO:0000313" key="16">
    <source>
        <dbReference type="EMBL" id="KKH86641.1"/>
    </source>
</evidence>
<proteinExistence type="predicted"/>
<dbReference type="Gene3D" id="3.40.50.2000">
    <property type="entry name" value="Glycogen Phosphorylase B"/>
    <property type="match status" value="2"/>
</dbReference>
<evidence type="ECO:0000313" key="6">
    <source>
        <dbReference type="EMBL" id="KKH44722.1"/>
    </source>
</evidence>
<dbReference type="EMBL" id="JJQO01000315">
    <property type="protein sequence ID" value="KKH59639.1"/>
    <property type="molecule type" value="Genomic_DNA"/>
</dbReference>
<evidence type="ECO:0000313" key="2">
    <source>
        <dbReference type="EMBL" id="KKG05247.1"/>
    </source>
</evidence>
<dbReference type="EMBL" id="JJQT01000184">
    <property type="protein sequence ID" value="KKH75255.1"/>
    <property type="molecule type" value="Genomic_DNA"/>
</dbReference>
<evidence type="ECO:0000313" key="4">
    <source>
        <dbReference type="EMBL" id="KKG89669.1"/>
    </source>
</evidence>
<dbReference type="Proteomes" id="UP000034925">
    <property type="component" value="Unassembled WGS sequence"/>
</dbReference>
<dbReference type="Proteomes" id="UP000034040">
    <property type="component" value="Unassembled WGS sequence"/>
</dbReference>
<evidence type="ECO:0000313" key="11">
    <source>
        <dbReference type="EMBL" id="KKH70338.1"/>
    </source>
</evidence>
<dbReference type="AlphaFoldDB" id="A0A0F8U5W9"/>
<evidence type="ECO:0000313" key="36">
    <source>
        <dbReference type="Proteomes" id="UP000034872"/>
    </source>
</evidence>
<evidence type="ECO:0000313" key="35">
    <source>
        <dbReference type="Proteomes" id="UP000034842"/>
    </source>
</evidence>
<dbReference type="EMBL" id="JJQZ01000116">
    <property type="protein sequence ID" value="KKH94339.1"/>
    <property type="molecule type" value="Genomic_DNA"/>
</dbReference>
<dbReference type="EMBL" id="JJQS01000113">
    <property type="protein sequence ID" value="KKH72778.1"/>
    <property type="molecule type" value="Genomic_DNA"/>
</dbReference>
<dbReference type="EMBL" id="JJQX01000228">
    <property type="protein sequence ID" value="KKH89228.1"/>
    <property type="molecule type" value="Genomic_DNA"/>
</dbReference>
<dbReference type="Proteomes" id="UP000033885">
    <property type="component" value="Unassembled WGS sequence"/>
</dbReference>
<evidence type="ECO:0000313" key="20">
    <source>
        <dbReference type="EMBL" id="KKI06635.1"/>
    </source>
</evidence>
<sequence length="374" mass="42725">MTNHLIYYYPSKAGAPAAVGRSLFNSLKKSNVDLLVFPQNKKDILELEKDRKKDRVISLKEFLYLKNGIVHFSMSPLIYPNKKLLLYLLSLSKHSKLIINYHGETRTEFKIKLTNHDMSCLFTLPTCILTSLILKSADVIVVNSFVMKRLFESNYSLNNIKVIPNGIDDFWLKPELEESIKNDLQGNSGQCTNIFYHGRLAPEKGVNILLKGFGDALKKHESEHKKAPMMLHIAGDGPQREYLKNLSARLGIAENVIFLGKIPLETLRFYLQAVDAAIYPSIYEPFSLAVLEALSTVNGPVMYSCNMGINDFVKRDGYVFYTFEPTVNGVSDVIKNIIEKKYDVNIHIKQKKFSGKYNWDSIAEEYIKIYNQFN</sequence>
<evidence type="ECO:0000313" key="7">
    <source>
        <dbReference type="EMBL" id="KKH45525.1"/>
    </source>
</evidence>
<comment type="caution">
    <text evidence="16">The sequence shown here is derived from an EMBL/GenBank/DDBJ whole genome shotgun (WGS) entry which is preliminary data.</text>
</comment>
<dbReference type="EMBL" id="JJPL01000119">
    <property type="protein sequence ID" value="KKG61843.1"/>
    <property type="molecule type" value="Genomic_DNA"/>
</dbReference>
<evidence type="ECO:0000313" key="3">
    <source>
        <dbReference type="EMBL" id="KKG61843.1"/>
    </source>
</evidence>
<dbReference type="EMBL" id="JJRB01000115">
    <property type="protein sequence ID" value="KKI01927.1"/>
    <property type="molecule type" value="Genomic_DNA"/>
</dbReference>
<evidence type="ECO:0000313" key="32">
    <source>
        <dbReference type="Proteomes" id="UP000034668"/>
    </source>
</evidence>
<dbReference type="EMBL" id="JJOR01000068">
    <property type="protein sequence ID" value="KKG05247.1"/>
    <property type="molecule type" value="Genomic_DNA"/>
</dbReference>
<evidence type="ECO:0000313" key="23">
    <source>
        <dbReference type="Proteomes" id="UP000033885"/>
    </source>
</evidence>
<dbReference type="Proteomes" id="UP000034142">
    <property type="component" value="Unassembled WGS sequence"/>
</dbReference>
<evidence type="ECO:0000313" key="34">
    <source>
        <dbReference type="Proteomes" id="UP000034758"/>
    </source>
</evidence>
<dbReference type="InterPro" id="IPR001296">
    <property type="entry name" value="Glyco_trans_1"/>
</dbReference>
<evidence type="ECO:0000313" key="28">
    <source>
        <dbReference type="Proteomes" id="UP000034232"/>
    </source>
</evidence>
<dbReference type="EMBL" id="JJQH01000006">
    <property type="protein sequence ID" value="KKH44722.1"/>
    <property type="molecule type" value="Genomic_DNA"/>
</dbReference>
<evidence type="ECO:0000313" key="19">
    <source>
        <dbReference type="EMBL" id="KKI01927.1"/>
    </source>
</evidence>
<dbReference type="EMBL" id="JJQJ01000177">
    <property type="protein sequence ID" value="KKH45525.1"/>
    <property type="molecule type" value="Genomic_DNA"/>
</dbReference>
<evidence type="ECO:0000313" key="17">
    <source>
        <dbReference type="EMBL" id="KKH89228.1"/>
    </source>
</evidence>
<evidence type="ECO:0000313" key="21">
    <source>
        <dbReference type="Proteomes" id="UP000033814"/>
    </source>
</evidence>
<dbReference type="Proteomes" id="UP000034668">
    <property type="component" value="Unassembled WGS sequence"/>
</dbReference>
<dbReference type="Proteomes" id="UP000034232">
    <property type="component" value="Unassembled WGS sequence"/>
</dbReference>
<dbReference type="Pfam" id="PF00534">
    <property type="entry name" value="Glycos_transf_1"/>
    <property type="match status" value="1"/>
</dbReference>
<evidence type="ECO:0000313" key="31">
    <source>
        <dbReference type="Proteomes" id="UP000034657"/>
    </source>
</evidence>
<dbReference type="Proteomes" id="UP000034692">
    <property type="component" value="Unassembled WGS sequence"/>
</dbReference>
<evidence type="ECO:0000313" key="5">
    <source>
        <dbReference type="EMBL" id="KKH34420.1"/>
    </source>
</evidence>
<evidence type="ECO:0000313" key="29">
    <source>
        <dbReference type="Proteomes" id="UP000034424"/>
    </source>
</evidence>
<dbReference type="PATRIC" id="fig|2209.51.peg.4414"/>
<evidence type="ECO:0000313" key="10">
    <source>
        <dbReference type="EMBL" id="KKH64480.1"/>
    </source>
</evidence>
<evidence type="ECO:0000259" key="1">
    <source>
        <dbReference type="Pfam" id="PF00534"/>
    </source>
</evidence>
<dbReference type="CDD" id="cd03801">
    <property type="entry name" value="GT4_PimA-like"/>
    <property type="match status" value="1"/>
</dbReference>